<dbReference type="SMART" id="SM00528">
    <property type="entry name" value="HNS"/>
    <property type="match status" value="1"/>
</dbReference>
<sequence length="80" mass="9054">MSKEIERAEAITWIRVQMAHYDLTIADLADAGCFVDRKPSPQPARYRNAEGQTWDGQGAMPDWLQRAVNAGQSIEFFRIG</sequence>
<keyword evidence="4" id="KW-1185">Reference proteome</keyword>
<feature type="domain" description="DNA-binding protein H-NS-like C-terminal" evidence="2">
    <location>
        <begin position="36"/>
        <end position="79"/>
    </location>
</feature>
<dbReference type="RefSeq" id="WP_276269552.1">
    <property type="nucleotide sequence ID" value="NZ_JARJLM010000723.1"/>
</dbReference>
<evidence type="ECO:0000256" key="1">
    <source>
        <dbReference type="SAM" id="MobiDB-lite"/>
    </source>
</evidence>
<accession>A0ABT6B523</accession>
<name>A0ABT6B523_9BURK</name>
<evidence type="ECO:0000313" key="3">
    <source>
        <dbReference type="EMBL" id="MDF3839984.1"/>
    </source>
</evidence>
<feature type="region of interest" description="Disordered" evidence="1">
    <location>
        <begin position="39"/>
        <end position="58"/>
    </location>
</feature>
<dbReference type="Pfam" id="PF00816">
    <property type="entry name" value="Histone_HNS"/>
    <property type="match status" value="1"/>
</dbReference>
<dbReference type="Gene3D" id="4.10.430.10">
    <property type="entry name" value="Histone-like protein H-NS, C-terminal domain"/>
    <property type="match status" value="1"/>
</dbReference>
<organism evidence="3 4">
    <name type="scientific">Cupriavidus basilensis</name>
    <dbReference type="NCBI Taxonomy" id="68895"/>
    <lineage>
        <taxon>Bacteria</taxon>
        <taxon>Pseudomonadati</taxon>
        <taxon>Pseudomonadota</taxon>
        <taxon>Betaproteobacteria</taxon>
        <taxon>Burkholderiales</taxon>
        <taxon>Burkholderiaceae</taxon>
        <taxon>Cupriavidus</taxon>
    </lineage>
</organism>
<reference evidence="3 4" key="1">
    <citation type="submission" date="2023-03" db="EMBL/GenBank/DDBJ databases">
        <title>Draft assemblies of triclosan tolerant bacteria isolated from returned activated sludge.</title>
        <authorList>
            <person name="Van Hamelsveld S."/>
        </authorList>
    </citation>
    <scope>NUCLEOTIDE SEQUENCE [LARGE SCALE GENOMIC DNA]</scope>
    <source>
        <strain evidence="3 4">GW210010_S58</strain>
    </source>
</reference>
<proteinExistence type="predicted"/>
<dbReference type="InterPro" id="IPR037150">
    <property type="entry name" value="H-NS_C_dom_sf"/>
</dbReference>
<dbReference type="EMBL" id="JARJLM010000723">
    <property type="protein sequence ID" value="MDF3839984.1"/>
    <property type="molecule type" value="Genomic_DNA"/>
</dbReference>
<gene>
    <name evidence="3" type="ORF">P3W85_44740</name>
</gene>
<comment type="caution">
    <text evidence="3">The sequence shown here is derived from an EMBL/GenBank/DDBJ whole genome shotgun (WGS) entry which is preliminary data.</text>
</comment>
<dbReference type="InterPro" id="IPR027444">
    <property type="entry name" value="H-NS_C_dom"/>
</dbReference>
<dbReference type="Proteomes" id="UP001216674">
    <property type="component" value="Unassembled WGS sequence"/>
</dbReference>
<evidence type="ECO:0000259" key="2">
    <source>
        <dbReference type="SMART" id="SM00528"/>
    </source>
</evidence>
<evidence type="ECO:0000313" key="4">
    <source>
        <dbReference type="Proteomes" id="UP001216674"/>
    </source>
</evidence>
<protein>
    <submittedName>
        <fullName evidence="3">H-NS family nucleoid-associated regulatory protein</fullName>
    </submittedName>
</protein>
<dbReference type="SUPFAM" id="SSF81273">
    <property type="entry name" value="H-NS histone-like proteins"/>
    <property type="match status" value="1"/>
</dbReference>